<dbReference type="AlphaFoldDB" id="A0A1D8FWG1"/>
<keyword evidence="2" id="KW-1133">Transmembrane helix</keyword>
<accession>A0A1D8FWG1</accession>
<evidence type="ECO:0000256" key="1">
    <source>
        <dbReference type="SAM" id="MobiDB-lite"/>
    </source>
</evidence>
<dbReference type="STRING" id="285473.A4G23_00320"/>
<dbReference type="SUPFAM" id="SSF52980">
    <property type="entry name" value="Restriction endonuclease-like"/>
    <property type="match status" value="1"/>
</dbReference>
<feature type="domain" description="Restriction endonuclease type IV Mrr" evidence="3">
    <location>
        <begin position="184"/>
        <end position="296"/>
    </location>
</feature>
<dbReference type="InterPro" id="IPR007560">
    <property type="entry name" value="Restrct_endonuc_IV_Mrr"/>
</dbReference>
<protein>
    <submittedName>
        <fullName evidence="4">Restriction endonuclease</fullName>
    </submittedName>
</protein>
<keyword evidence="2" id="KW-0812">Transmembrane</keyword>
<name>A0A1D8FWG1_9ACTN</name>
<feature type="transmembrane region" description="Helical" evidence="2">
    <location>
        <begin position="28"/>
        <end position="46"/>
    </location>
</feature>
<dbReference type="Proteomes" id="UP000095349">
    <property type="component" value="Chromosome"/>
</dbReference>
<keyword evidence="4" id="KW-0255">Endonuclease</keyword>
<dbReference type="InterPro" id="IPR011335">
    <property type="entry name" value="Restrct_endonuc-II-like"/>
</dbReference>
<gene>
    <name evidence="4" type="ORF">A4G23_00320</name>
</gene>
<dbReference type="InterPro" id="IPR011856">
    <property type="entry name" value="tRNA_endonuc-like_dom_sf"/>
</dbReference>
<feature type="transmembrane region" description="Helical" evidence="2">
    <location>
        <begin position="52"/>
        <end position="73"/>
    </location>
</feature>
<keyword evidence="4" id="KW-0378">Hydrolase</keyword>
<dbReference type="PANTHER" id="PTHR30015:SF6">
    <property type="entry name" value="SLL1429 PROTEIN"/>
    <property type="match status" value="1"/>
</dbReference>
<evidence type="ECO:0000259" key="3">
    <source>
        <dbReference type="Pfam" id="PF04471"/>
    </source>
</evidence>
<sequence>MAVVERGDGRAGRVRHVRRAGHATGRDVVLAVGLVGAAVGGLALLARTVWTGSYGAFGSVVLALAVGVVVVVVRRVAAARGDGGAVPSARGGAAWAGGDAAGFGDGDAAVFAGAAGPATASGHGAAGPAGPGPLEDALAEDGALGRGGATPGDHLGTAGAGAVPAAGVGVAAVPVLDGEAVDHDAVDPQGFEHTVAALCVRDGCTRSEVSGGPGDLGADVVATTPDGRRLVVQCKQYGAGHPVGSADLQRFGGTCFAVHEAEVAVVVTTSTFTAPAVEYAAALGIVCVDGEALAAWTDGGAPPPWEEARP</sequence>
<dbReference type="GO" id="GO:0003677">
    <property type="term" value="F:DNA binding"/>
    <property type="evidence" value="ECO:0007669"/>
    <property type="project" value="InterPro"/>
</dbReference>
<feature type="region of interest" description="Disordered" evidence="1">
    <location>
        <begin position="121"/>
        <end position="156"/>
    </location>
</feature>
<dbReference type="EMBL" id="CP017316">
    <property type="protein sequence ID" value="AOT57531.1"/>
    <property type="molecule type" value="Genomic_DNA"/>
</dbReference>
<evidence type="ECO:0000313" key="5">
    <source>
        <dbReference type="Proteomes" id="UP000095349"/>
    </source>
</evidence>
<evidence type="ECO:0000256" key="2">
    <source>
        <dbReference type="SAM" id="Phobius"/>
    </source>
</evidence>
<organism evidence="4 5">
    <name type="scientific">Streptomyces rubrolavendulae</name>
    <dbReference type="NCBI Taxonomy" id="285473"/>
    <lineage>
        <taxon>Bacteria</taxon>
        <taxon>Bacillati</taxon>
        <taxon>Actinomycetota</taxon>
        <taxon>Actinomycetes</taxon>
        <taxon>Kitasatosporales</taxon>
        <taxon>Streptomycetaceae</taxon>
        <taxon>Streptomyces</taxon>
    </lineage>
</organism>
<dbReference type="PATRIC" id="fig|285473.5.peg.349"/>
<dbReference type="Pfam" id="PF04471">
    <property type="entry name" value="Mrr_cat"/>
    <property type="match status" value="1"/>
</dbReference>
<keyword evidence="4" id="KW-0540">Nuclease</keyword>
<keyword evidence="2" id="KW-0472">Membrane</keyword>
<dbReference type="Gene3D" id="3.40.1350.10">
    <property type="match status" value="1"/>
</dbReference>
<evidence type="ECO:0000313" key="4">
    <source>
        <dbReference type="EMBL" id="AOT57531.1"/>
    </source>
</evidence>
<dbReference type="PANTHER" id="PTHR30015">
    <property type="entry name" value="MRR RESTRICTION SYSTEM PROTEIN"/>
    <property type="match status" value="1"/>
</dbReference>
<dbReference type="GO" id="GO:0009307">
    <property type="term" value="P:DNA restriction-modification system"/>
    <property type="evidence" value="ECO:0007669"/>
    <property type="project" value="InterPro"/>
</dbReference>
<dbReference type="InterPro" id="IPR052906">
    <property type="entry name" value="Type_IV_Methyl-Rstrct_Enzyme"/>
</dbReference>
<reference evidence="4 5" key="1">
    <citation type="submission" date="2016-09" db="EMBL/GenBank/DDBJ databases">
        <title>Streptomyces rubrolavendulae MJM4426 Genome sequencing and assembly.</title>
        <authorList>
            <person name="Kim J.-G."/>
        </authorList>
    </citation>
    <scope>NUCLEOTIDE SEQUENCE [LARGE SCALE GENOMIC DNA]</scope>
    <source>
        <strain evidence="4 5">MJM4426</strain>
    </source>
</reference>
<keyword evidence="5" id="KW-1185">Reference proteome</keyword>
<proteinExistence type="predicted"/>
<dbReference type="GO" id="GO:0015666">
    <property type="term" value="F:restriction endodeoxyribonuclease activity"/>
    <property type="evidence" value="ECO:0007669"/>
    <property type="project" value="TreeGrafter"/>
</dbReference>
<dbReference type="KEGG" id="srn:A4G23_00320"/>